<accession>A0A7X4HEX6</accession>
<comment type="caution">
    <text evidence="1">The sequence shown here is derived from an EMBL/GenBank/DDBJ whole genome shotgun (WGS) entry which is preliminary data.</text>
</comment>
<proteinExistence type="predicted"/>
<dbReference type="EMBL" id="WWCU01000029">
    <property type="protein sequence ID" value="MYN09930.1"/>
    <property type="molecule type" value="Genomic_DNA"/>
</dbReference>
<dbReference type="Proteomes" id="UP000450676">
    <property type="component" value="Unassembled WGS sequence"/>
</dbReference>
<protein>
    <submittedName>
        <fullName evidence="1">Uncharacterized protein</fullName>
    </submittedName>
</protein>
<gene>
    <name evidence="1" type="ORF">GTP77_21660</name>
</gene>
<dbReference type="AlphaFoldDB" id="A0A7X4HEX6"/>
<evidence type="ECO:0000313" key="2">
    <source>
        <dbReference type="Proteomes" id="UP000450676"/>
    </source>
</evidence>
<dbReference type="RefSeq" id="WP_161074227.1">
    <property type="nucleotide sequence ID" value="NZ_CP086370.1"/>
</dbReference>
<reference evidence="1 2" key="1">
    <citation type="submission" date="2019-12" db="EMBL/GenBank/DDBJ databases">
        <title>Novel species isolated from a subtropical stream in China.</title>
        <authorList>
            <person name="Lu H."/>
        </authorList>
    </citation>
    <scope>NUCLEOTIDE SEQUENCE [LARGE SCALE GENOMIC DNA]</scope>
    <source>
        <strain evidence="1 2">FT127W</strain>
    </source>
</reference>
<name>A0A7X4HEX6_9BURK</name>
<evidence type="ECO:0000313" key="1">
    <source>
        <dbReference type="EMBL" id="MYN09930.1"/>
    </source>
</evidence>
<organism evidence="1 2">
    <name type="scientific">Pseudoduganella aquatica</name>
    <dbReference type="NCBI Taxonomy" id="2660641"/>
    <lineage>
        <taxon>Bacteria</taxon>
        <taxon>Pseudomonadati</taxon>
        <taxon>Pseudomonadota</taxon>
        <taxon>Betaproteobacteria</taxon>
        <taxon>Burkholderiales</taxon>
        <taxon>Oxalobacteraceae</taxon>
        <taxon>Telluria group</taxon>
        <taxon>Pseudoduganella</taxon>
    </lineage>
</organism>
<sequence>MKSIFSALSNAFSNTTAPAAATPMRSLSAAEVASVAGAPEIGHDGFPLAVDTTLLAKVVVQLPVIG</sequence>
<keyword evidence="2" id="KW-1185">Reference proteome</keyword>